<evidence type="ECO:0000256" key="1">
    <source>
        <dbReference type="SAM" id="Phobius"/>
    </source>
</evidence>
<gene>
    <name evidence="2" type="ORF">BHO_0006600</name>
</gene>
<protein>
    <submittedName>
        <fullName evidence="2">BDR-repeat family protein</fullName>
    </submittedName>
</protein>
<dbReference type="AlphaFoldDB" id="W5T722"/>
<feature type="transmembrane region" description="Helical" evidence="1">
    <location>
        <begin position="55"/>
        <end position="79"/>
    </location>
</feature>
<evidence type="ECO:0000313" key="2">
    <source>
        <dbReference type="EMBL" id="AHH13146.1"/>
    </source>
</evidence>
<name>W5T722_BORHE</name>
<dbReference type="EMBL" id="CP005712">
    <property type="protein sequence ID" value="AHH13146.1"/>
    <property type="molecule type" value="Genomic_DNA"/>
</dbReference>
<proteinExistence type="predicted"/>
<sequence>MQKDISNLECNLLKKIQNNNTVLKEEMKKDNAILKEELKNSTAVLLEKLKVENRMLNFISLIGMLIITFIFVYNSELFWERVMRLKIRIVDFTLDLLYANYCQWCYLF</sequence>
<keyword evidence="2" id="KW-0614">Plasmid</keyword>
<keyword evidence="1" id="KW-0472">Membrane</keyword>
<geneLocation type="plasmid" evidence="2">
    <name>unnamed</name>
</geneLocation>
<dbReference type="RefSeq" id="WP_025407055.1">
    <property type="nucleotide sequence ID" value="NZ_CP005712.1"/>
</dbReference>
<organism evidence="2">
    <name type="scientific">Borrelia hermsii YBT</name>
    <dbReference type="NCBI Taxonomy" id="1313295"/>
    <lineage>
        <taxon>Bacteria</taxon>
        <taxon>Pseudomonadati</taxon>
        <taxon>Spirochaetota</taxon>
        <taxon>Spirochaetia</taxon>
        <taxon>Spirochaetales</taxon>
        <taxon>Borreliaceae</taxon>
        <taxon>Borrelia</taxon>
    </lineage>
</organism>
<keyword evidence="1" id="KW-0812">Transmembrane</keyword>
<dbReference type="HOGENOM" id="CLU_2191933_0_0_12"/>
<accession>W5T722</accession>
<reference evidence="2" key="1">
    <citation type="submission" date="2013-04" db="EMBL/GenBank/DDBJ databases">
        <title>Comparative Genomics of Relapsing Fever Spirochetes.</title>
        <authorList>
            <person name="Schwan T.G."/>
            <person name="Raffel S.J."/>
            <person name="Porcella S.F."/>
            <person name="Martens C.A."/>
            <person name="Bruno D.P."/>
            <person name="Ricklefs S.M."/>
            <person name="Barbian K.B."/>
        </authorList>
    </citation>
    <scope>NUCLEOTIDE SEQUENCE</scope>
    <source>
        <strain evidence="2">YBT</strain>
        <plasmid evidence="2">unnamed</plasmid>
    </source>
</reference>
<keyword evidence="1" id="KW-1133">Transmembrane helix</keyword>